<dbReference type="PANTHER" id="PTHR30035">
    <property type="entry name" value="LIPOPROTEIN VACJ-RELATED"/>
    <property type="match status" value="1"/>
</dbReference>
<dbReference type="GO" id="GO:0120010">
    <property type="term" value="P:intermembrane phospholipid transfer"/>
    <property type="evidence" value="ECO:0007669"/>
    <property type="project" value="TreeGrafter"/>
</dbReference>
<evidence type="ECO:0000313" key="3">
    <source>
        <dbReference type="EMBL" id="TDU80897.1"/>
    </source>
</evidence>
<proteinExistence type="inferred from homology"/>
<evidence type="ECO:0000256" key="2">
    <source>
        <dbReference type="ARBA" id="ARBA00022729"/>
    </source>
</evidence>
<dbReference type="RefSeq" id="WP_133792888.1">
    <property type="nucleotide sequence ID" value="NZ_SOCA01000001.1"/>
</dbReference>
<dbReference type="AlphaFoldDB" id="A0A4R7SRU3"/>
<protein>
    <submittedName>
        <fullName evidence="3">Phospholipid-binding lipoprotein MlaA</fullName>
    </submittedName>
</protein>
<evidence type="ECO:0000256" key="1">
    <source>
        <dbReference type="ARBA" id="ARBA00010634"/>
    </source>
</evidence>
<dbReference type="Pfam" id="PF04333">
    <property type="entry name" value="MlaA"/>
    <property type="match status" value="1"/>
</dbReference>
<dbReference type="GO" id="GO:0016020">
    <property type="term" value="C:membrane"/>
    <property type="evidence" value="ECO:0007669"/>
    <property type="project" value="InterPro"/>
</dbReference>
<reference evidence="3 4" key="1">
    <citation type="submission" date="2019-03" db="EMBL/GenBank/DDBJ databases">
        <title>Genomic Encyclopedia of Archaeal and Bacterial Type Strains, Phase II (KMG-II): from individual species to whole genera.</title>
        <authorList>
            <person name="Goeker M."/>
        </authorList>
    </citation>
    <scope>NUCLEOTIDE SEQUENCE [LARGE SCALE GENOMIC DNA]</scope>
    <source>
        <strain evidence="3 4">ATCC 25309</strain>
    </source>
</reference>
<keyword evidence="4" id="KW-1185">Reference proteome</keyword>
<dbReference type="InterPro" id="IPR007428">
    <property type="entry name" value="MlaA"/>
</dbReference>
<organism evidence="3 4">
    <name type="scientific">Prosthecobacter fusiformis</name>
    <dbReference type="NCBI Taxonomy" id="48464"/>
    <lineage>
        <taxon>Bacteria</taxon>
        <taxon>Pseudomonadati</taxon>
        <taxon>Verrucomicrobiota</taxon>
        <taxon>Verrucomicrobiia</taxon>
        <taxon>Verrucomicrobiales</taxon>
        <taxon>Verrucomicrobiaceae</taxon>
        <taxon>Prosthecobacter</taxon>
    </lineage>
</organism>
<dbReference type="PRINTS" id="PR01805">
    <property type="entry name" value="VACJLIPOPROT"/>
</dbReference>
<gene>
    <name evidence="3" type="ORF">EI77_00198</name>
</gene>
<comment type="caution">
    <text evidence="3">The sequence shown here is derived from an EMBL/GenBank/DDBJ whole genome shotgun (WGS) entry which is preliminary data.</text>
</comment>
<sequence>MKPGSTTLRLLFLSVIPFLTDCATKSQPAPPADAPVVDAADAVDELDDYGATVAVSDPLEGLNRATFKLNDGIYNFVFRPVAKGYEFVAPTPVRKGLGNFFDNVKFPIRFVNSGLQGKFGRAGKEAQKFGVNTIAGFGGFIRQSDKIPALTAVPKEDTGQTFGRWGVGTGPYLVLPILGPSNLRDAVGYAGDYVLNPTHWGLFMKGDTNDWAWIPGTVDTIQSSPDLLYYYDESCKNSVDPYLSVRSTYMQNRDAAVKE</sequence>
<accession>A0A4R7SRU3</accession>
<dbReference type="OrthoDB" id="9785326at2"/>
<evidence type="ECO:0000313" key="4">
    <source>
        <dbReference type="Proteomes" id="UP000295662"/>
    </source>
</evidence>
<dbReference type="EMBL" id="SOCA01000001">
    <property type="protein sequence ID" value="TDU80897.1"/>
    <property type="molecule type" value="Genomic_DNA"/>
</dbReference>
<keyword evidence="3" id="KW-0449">Lipoprotein</keyword>
<name>A0A4R7SRU3_9BACT</name>
<comment type="similarity">
    <text evidence="1">Belongs to the MlaA family.</text>
</comment>
<dbReference type="PANTHER" id="PTHR30035:SF3">
    <property type="entry name" value="INTERMEMBRANE PHOSPHOLIPID TRANSPORT SYSTEM LIPOPROTEIN MLAA"/>
    <property type="match status" value="1"/>
</dbReference>
<keyword evidence="2" id="KW-0732">Signal</keyword>
<dbReference type="Proteomes" id="UP000295662">
    <property type="component" value="Unassembled WGS sequence"/>
</dbReference>